<feature type="modified residue" description="4-aspartylphosphate" evidence="1">
    <location>
        <position position="54"/>
    </location>
</feature>
<comment type="caution">
    <text evidence="4">The sequence shown here is derived from an EMBL/GenBank/DDBJ whole genome shotgun (WGS) entry which is preliminary data.</text>
</comment>
<accession>A0ABU9I3L4</accession>
<reference evidence="4 5" key="1">
    <citation type="submission" date="2024-04" db="EMBL/GenBank/DDBJ databases">
        <title>Flavobacterium sp. DGU41 16S ribosomal RNA gene Genome sequencing and assembly.</title>
        <authorList>
            <person name="Park S."/>
        </authorList>
    </citation>
    <scope>NUCLEOTIDE SEQUENCE [LARGE SCALE GENOMIC DNA]</scope>
    <source>
        <strain evidence="4 5">DGU41</strain>
    </source>
</reference>
<evidence type="ECO:0000313" key="5">
    <source>
        <dbReference type="Proteomes" id="UP001393056"/>
    </source>
</evidence>
<evidence type="ECO:0000256" key="1">
    <source>
        <dbReference type="PROSITE-ProRule" id="PRU00169"/>
    </source>
</evidence>
<proteinExistence type="predicted"/>
<dbReference type="Pfam" id="PF00072">
    <property type="entry name" value="Response_reg"/>
    <property type="match status" value="1"/>
</dbReference>
<dbReference type="Proteomes" id="UP001393056">
    <property type="component" value="Unassembled WGS sequence"/>
</dbReference>
<evidence type="ECO:0000259" key="3">
    <source>
        <dbReference type="PROSITE" id="PS50930"/>
    </source>
</evidence>
<keyword evidence="4" id="KW-0238">DNA-binding</keyword>
<name>A0ABU9I3L4_9FLAO</name>
<dbReference type="Pfam" id="PF04397">
    <property type="entry name" value="LytTR"/>
    <property type="match status" value="1"/>
</dbReference>
<dbReference type="PROSITE" id="PS50110">
    <property type="entry name" value="RESPONSE_REGULATORY"/>
    <property type="match status" value="1"/>
</dbReference>
<feature type="domain" description="HTH LytTR-type" evidence="3">
    <location>
        <begin position="140"/>
        <end position="243"/>
    </location>
</feature>
<keyword evidence="1" id="KW-0597">Phosphoprotein</keyword>
<evidence type="ECO:0000313" key="4">
    <source>
        <dbReference type="EMBL" id="MEL1246654.1"/>
    </source>
</evidence>
<evidence type="ECO:0000259" key="2">
    <source>
        <dbReference type="PROSITE" id="PS50110"/>
    </source>
</evidence>
<dbReference type="InterPro" id="IPR001789">
    <property type="entry name" value="Sig_transdc_resp-reg_receiver"/>
</dbReference>
<dbReference type="Gene3D" id="3.40.50.2300">
    <property type="match status" value="1"/>
</dbReference>
<feature type="domain" description="Response regulatory" evidence="2">
    <location>
        <begin position="2"/>
        <end position="117"/>
    </location>
</feature>
<dbReference type="InterPro" id="IPR046947">
    <property type="entry name" value="LytR-like"/>
</dbReference>
<dbReference type="SMART" id="SM00448">
    <property type="entry name" value="REC"/>
    <property type="match status" value="1"/>
</dbReference>
<dbReference type="InterPro" id="IPR011006">
    <property type="entry name" value="CheY-like_superfamily"/>
</dbReference>
<dbReference type="RefSeq" id="WP_341681265.1">
    <property type="nucleotide sequence ID" value="NZ_JBBYHT010000001.1"/>
</dbReference>
<dbReference type="EMBL" id="JBBYHT010000001">
    <property type="protein sequence ID" value="MEL1246654.1"/>
    <property type="molecule type" value="Genomic_DNA"/>
</dbReference>
<keyword evidence="5" id="KW-1185">Reference proteome</keyword>
<dbReference type="Gene3D" id="2.40.50.1020">
    <property type="entry name" value="LytTr DNA-binding domain"/>
    <property type="match status" value="1"/>
</dbReference>
<dbReference type="PROSITE" id="PS50930">
    <property type="entry name" value="HTH_LYTTR"/>
    <property type="match status" value="1"/>
</dbReference>
<dbReference type="PANTHER" id="PTHR37299:SF1">
    <property type="entry name" value="STAGE 0 SPORULATION PROTEIN A HOMOLOG"/>
    <property type="match status" value="1"/>
</dbReference>
<dbReference type="SUPFAM" id="SSF52172">
    <property type="entry name" value="CheY-like"/>
    <property type="match status" value="1"/>
</dbReference>
<protein>
    <submittedName>
        <fullName evidence="4">LytTR family DNA-binding domain-containing protein</fullName>
    </submittedName>
</protein>
<dbReference type="InterPro" id="IPR007492">
    <property type="entry name" value="LytTR_DNA-bd_dom"/>
</dbReference>
<dbReference type="SMART" id="SM00850">
    <property type="entry name" value="LytTR"/>
    <property type="match status" value="1"/>
</dbReference>
<dbReference type="GO" id="GO:0003677">
    <property type="term" value="F:DNA binding"/>
    <property type="evidence" value="ECO:0007669"/>
    <property type="project" value="UniProtKB-KW"/>
</dbReference>
<organism evidence="4 5">
    <name type="scientific">Flavobacterium helocola</name>
    <dbReference type="NCBI Taxonomy" id="3139139"/>
    <lineage>
        <taxon>Bacteria</taxon>
        <taxon>Pseudomonadati</taxon>
        <taxon>Bacteroidota</taxon>
        <taxon>Flavobacteriia</taxon>
        <taxon>Flavobacteriales</taxon>
        <taxon>Flavobacteriaceae</taxon>
        <taxon>Flavobacterium</taxon>
    </lineage>
</organism>
<sequence length="246" mass="27993">MRAIIVDDELNARLALKGILEENFPEIEIVAENADVPSAVKSIHSFHPELVFLDIAMPGYSGLELLKFFDEKNINFKIIFVTAYAEYAINAFELSAVDYILKPVRIDALQRALSKVNDSKSLESLKVLQSNLDIPQHKKIALNTGDGITFIELQDILYLKADGSYTHFFISNKNKITVSKKIAEFERLEQVSNFMRIHRSHIINLERIQKILKQDGGTVIMDNGDELSISADRKTTLLEKFDSFRF</sequence>
<gene>
    <name evidence="4" type="ORF">AAEO58_01225</name>
</gene>
<dbReference type="PANTHER" id="PTHR37299">
    <property type="entry name" value="TRANSCRIPTIONAL REGULATOR-RELATED"/>
    <property type="match status" value="1"/>
</dbReference>